<dbReference type="GO" id="GO:0030246">
    <property type="term" value="F:carbohydrate binding"/>
    <property type="evidence" value="ECO:0007669"/>
    <property type="project" value="InterPro"/>
</dbReference>
<dbReference type="GO" id="GO:0015648">
    <property type="term" value="F:lipid-linked peptidoglycan transporter activity"/>
    <property type="evidence" value="ECO:0007669"/>
    <property type="project" value="TreeGrafter"/>
</dbReference>
<feature type="transmembrane region" description="Helical" evidence="7">
    <location>
        <begin position="295"/>
        <end position="317"/>
    </location>
</feature>
<dbReference type="InterPro" id="IPR012338">
    <property type="entry name" value="Beta-lactam/transpept-like"/>
</dbReference>
<feature type="transmembrane region" description="Helical" evidence="7">
    <location>
        <begin position="324"/>
        <end position="345"/>
    </location>
</feature>
<feature type="transmembrane region" description="Helical" evidence="7">
    <location>
        <begin position="525"/>
        <end position="553"/>
    </location>
</feature>
<dbReference type="Gene3D" id="3.40.710.10">
    <property type="entry name" value="DD-peptidase/beta-lactamase superfamily"/>
    <property type="match status" value="1"/>
</dbReference>
<dbReference type="Pfam" id="PF01098">
    <property type="entry name" value="FTSW_RODA_SPOVE"/>
    <property type="match status" value="2"/>
</dbReference>
<keyword evidence="3" id="KW-0133">Cell shape</keyword>
<keyword evidence="2 7" id="KW-0812">Transmembrane</keyword>
<feature type="domain" description="Penicillin-binding protein transpeptidase" evidence="8">
    <location>
        <begin position="999"/>
        <end position="1332"/>
    </location>
</feature>
<feature type="transmembrane region" description="Helical" evidence="7">
    <location>
        <begin position="765"/>
        <end position="785"/>
    </location>
</feature>
<feature type="transmembrane region" description="Helical" evidence="7">
    <location>
        <begin position="15"/>
        <end position="33"/>
    </location>
</feature>
<dbReference type="eggNOG" id="COG0772">
    <property type="taxonomic scope" value="Bacteria"/>
</dbReference>
<evidence type="ECO:0000256" key="1">
    <source>
        <dbReference type="ARBA" id="ARBA00004141"/>
    </source>
</evidence>
<dbReference type="eggNOG" id="COG0768">
    <property type="taxonomic scope" value="Bacteria"/>
</dbReference>
<evidence type="ECO:0000256" key="6">
    <source>
        <dbReference type="SAM" id="MobiDB-lite"/>
    </source>
</evidence>
<gene>
    <name evidence="9" type="ORF">FAES_1614</name>
</gene>
<evidence type="ECO:0000313" key="9">
    <source>
        <dbReference type="EMBL" id="CCG99624.1"/>
    </source>
</evidence>
<keyword evidence="4 7" id="KW-1133">Transmembrane helix</keyword>
<evidence type="ECO:0000256" key="3">
    <source>
        <dbReference type="ARBA" id="ARBA00022960"/>
    </source>
</evidence>
<dbReference type="GO" id="GO:0008360">
    <property type="term" value="P:regulation of cell shape"/>
    <property type="evidence" value="ECO:0007669"/>
    <property type="project" value="UniProtKB-KW"/>
</dbReference>
<dbReference type="GO" id="GO:0008658">
    <property type="term" value="F:penicillin binding"/>
    <property type="evidence" value="ECO:0007669"/>
    <property type="project" value="InterPro"/>
</dbReference>
<dbReference type="GO" id="GO:0051301">
    <property type="term" value="P:cell division"/>
    <property type="evidence" value="ECO:0007669"/>
    <property type="project" value="InterPro"/>
</dbReference>
<dbReference type="Pfam" id="PF00905">
    <property type="entry name" value="Transpeptidase"/>
    <property type="match status" value="1"/>
</dbReference>
<dbReference type="STRING" id="1166018.FAES_1614"/>
<feature type="transmembrane region" description="Helical" evidence="7">
    <location>
        <begin position="724"/>
        <end position="745"/>
    </location>
</feature>
<feature type="transmembrane region" description="Helical" evidence="7">
    <location>
        <begin position="480"/>
        <end position="513"/>
    </location>
</feature>
<dbReference type="SUPFAM" id="SSF56601">
    <property type="entry name" value="beta-lactamase/transpeptidase-like"/>
    <property type="match status" value="1"/>
</dbReference>
<dbReference type="Proteomes" id="UP000011058">
    <property type="component" value="Chromosome"/>
</dbReference>
<dbReference type="HOGENOM" id="CLU_259755_0_0_10"/>
<feature type="transmembrane region" description="Helical" evidence="7">
    <location>
        <begin position="690"/>
        <end position="712"/>
    </location>
</feature>
<dbReference type="PANTHER" id="PTHR30474:SF3">
    <property type="entry name" value="PEPTIDOGLYCAN GLYCOSYLTRANSFERASE RODA"/>
    <property type="match status" value="1"/>
</dbReference>
<organism evidence="9 10">
    <name type="scientific">Fibrella aestuarina BUZ 2</name>
    <dbReference type="NCBI Taxonomy" id="1166018"/>
    <lineage>
        <taxon>Bacteria</taxon>
        <taxon>Pseudomonadati</taxon>
        <taxon>Bacteroidota</taxon>
        <taxon>Cytophagia</taxon>
        <taxon>Cytophagales</taxon>
        <taxon>Spirosomataceae</taxon>
        <taxon>Fibrella</taxon>
    </lineage>
</organism>
<name>I0K671_9BACT</name>
<dbReference type="PANTHER" id="PTHR30474">
    <property type="entry name" value="CELL CYCLE PROTEIN"/>
    <property type="match status" value="1"/>
</dbReference>
<evidence type="ECO:0000256" key="4">
    <source>
        <dbReference type="ARBA" id="ARBA00022989"/>
    </source>
</evidence>
<keyword evidence="5 7" id="KW-0472">Membrane</keyword>
<evidence type="ECO:0000256" key="2">
    <source>
        <dbReference type="ARBA" id="ARBA00022692"/>
    </source>
</evidence>
<evidence type="ECO:0000313" key="10">
    <source>
        <dbReference type="Proteomes" id="UP000011058"/>
    </source>
</evidence>
<dbReference type="GO" id="GO:0032153">
    <property type="term" value="C:cell division site"/>
    <property type="evidence" value="ECO:0007669"/>
    <property type="project" value="TreeGrafter"/>
</dbReference>
<dbReference type="SUPFAM" id="SSF49452">
    <property type="entry name" value="Starch-binding domain-like"/>
    <property type="match status" value="1"/>
</dbReference>
<feature type="transmembrane region" description="Helical" evidence="7">
    <location>
        <begin position="443"/>
        <end position="459"/>
    </location>
</feature>
<keyword evidence="10" id="KW-1185">Reference proteome</keyword>
<evidence type="ECO:0000259" key="8">
    <source>
        <dbReference type="Pfam" id="PF00905"/>
    </source>
</evidence>
<comment type="subcellular location">
    <subcellularLocation>
        <location evidence="1">Membrane</location>
        <topology evidence="1">Multi-pass membrane protein</topology>
    </subcellularLocation>
</comment>
<feature type="transmembrane region" description="Helical" evidence="7">
    <location>
        <begin position="565"/>
        <end position="586"/>
    </location>
</feature>
<dbReference type="InterPro" id="IPR001182">
    <property type="entry name" value="FtsW/RodA"/>
</dbReference>
<feature type="region of interest" description="Disordered" evidence="6">
    <location>
        <begin position="192"/>
        <end position="212"/>
    </location>
</feature>
<evidence type="ECO:0000256" key="5">
    <source>
        <dbReference type="ARBA" id="ARBA00023136"/>
    </source>
</evidence>
<dbReference type="InterPro" id="IPR013784">
    <property type="entry name" value="Carb-bd-like_fold"/>
</dbReference>
<feature type="transmembrane region" description="Helical" evidence="7">
    <location>
        <begin position="658"/>
        <end position="678"/>
    </location>
</feature>
<feature type="transmembrane region" description="Helical" evidence="7">
    <location>
        <begin position="397"/>
        <end position="418"/>
    </location>
</feature>
<dbReference type="KEGG" id="fae:FAES_1614"/>
<dbReference type="EMBL" id="HE796683">
    <property type="protein sequence ID" value="CCG99624.1"/>
    <property type="molecule type" value="Genomic_DNA"/>
</dbReference>
<evidence type="ECO:0000256" key="7">
    <source>
        <dbReference type="SAM" id="Phobius"/>
    </source>
</evidence>
<dbReference type="PATRIC" id="fig|1166018.3.peg.3350"/>
<protein>
    <submittedName>
        <fullName evidence="9">Penicillin-binding protein transpeptidase</fullName>
    </submittedName>
</protein>
<reference evidence="9 10" key="1">
    <citation type="journal article" date="2012" name="J. Bacteriol.">
        <title>Genome Sequence of Fibrella aestuarina BUZ 2T, a Filamentous Marine Bacterium.</title>
        <authorList>
            <person name="Filippini M."/>
            <person name="Qi W."/>
            <person name="Blom J."/>
            <person name="Goesmann A."/>
            <person name="Smits T.H."/>
            <person name="Bagheri H.C."/>
        </authorList>
    </citation>
    <scope>NUCLEOTIDE SEQUENCE [LARGE SCALE GENOMIC DNA]</scope>
    <source>
        <strain evidence="10">BUZ 2T</strain>
    </source>
</reference>
<dbReference type="GO" id="GO:0005886">
    <property type="term" value="C:plasma membrane"/>
    <property type="evidence" value="ECO:0007669"/>
    <property type="project" value="TreeGrafter"/>
</dbReference>
<proteinExistence type="predicted"/>
<accession>I0K671</accession>
<sequence length="1341" mass="146965">MPFSMKNPSFHHERVYLLAATLLLLVLFIRLFFNLQPTLNQTADAYTNGSALNLRAGVKSGPIRSLLTSGRYYADPRDVELIADSLPAKLQQAQREGTDRLDNVGAINKRGFAIAVPRAWQSPIGGTDFNSRLRLSRYQMGFDSVLYVTELRRPKPYASTVGTGGLTLSGIVQDNADEPRPMADVLVQLRRHRPGDSNADPTAEEVDRDERTYARTDANGRFSFGGLAPGSGYSVLPLRPGFEFGARRGSPNLTGSTEFTFTGRTHTLRPIGAVVYGQLKEDHAFTVRTPGEFRLFFWGVVGAFLVSFWLVHFFWTYRRFHPDALLLPVLLLLTGISVLTLLSIQDPLQDTFYGAEAVQGVALGLLGLAFLSQLNVGKLYTKWWFDPLVTFRSRATFRLTGWTWLIVGVGLALVVLAIGTGPEGSGVRVNLRIGGLLFQPSELIKYVIILFLAGFFAAHEEQLRNLPDIRWRFRVNVGAFLATGTLMAIYLLLGDMGPALVVGFTFLLFYTIARNTLGITLVTGAAYGLALAFLPGALATLVGIVVALALLIWQGHARSTTALGWLALLAEGPMLLILVIAAFAFGDLLPVVGDRLADRKAMWLSPWNNDVYGGDHLAHSFWTMATGGWTGQGMGRGYANAMPAAHTDMILPSLAEEMGWAGLVSVCLLLFVLLHRTLLHARRAGQPFSFYLAAGIALATGVQFLIIAGGSLGLLPLTGISVPFLSYGKVSMIINLTAMGVVFAIASRPGQALQHAYLEQHYDPVLATGIAGFLAGTLVLAGKAADVALIRWDNYIVRPARVVGRNGLPVYSYNPRIGRLTDALAAGTLYDRKGLVLATSSPDTVQRNLPKLRQVGLDTRRMTMLSNRRAERYYPFGNHMFFWVGDANTKLFWGQQNGFFAEASHLSDLRGFDNRPRKMPLLTTDYRADRFTPAVPRQLTLPLYDYSELAPAIRGGLESREVAERRARNRDLYLSVDASLQVELQKALAESKYNGHRLSVVVMDSKSGEVLASALHPLPDLTRPEEMSLPDRDRLQLPYLVTERDLAMTYPTAPGSTAKILTATAGLNRLGIDGVQTKFAISCGEIIRRGVAESEPCGGYVDMRTAIVRSSNVYFIRLANELGLDNEMADLYLATGMNVDYVGGYSFTDPHTATERKEILKHWHDSSFVVRRKLYQQIRYPRRYRGEFSGLAWGQGQLTSTPMALARMAGAIANGGVMQPSKYVVKRAGRNVPAEAGVAIAKQPSYAETLQAFMIEQSNPGGRAKITDAKVAGKTGTPERILLGEKINDGWYVFFAPTPDGKSKTVTCVRIEITKSSANAVELANTVVAPILKKRGYLGTF</sequence>
<dbReference type="InterPro" id="IPR001460">
    <property type="entry name" value="PCN-bd_Tpept"/>
</dbReference>